<dbReference type="EMBL" id="JADTXM010000028">
    <property type="protein sequence ID" value="MBH3441757.1"/>
    <property type="molecule type" value="Genomic_DNA"/>
</dbReference>
<dbReference type="RefSeq" id="WP_146765996.1">
    <property type="nucleotide sequence ID" value="NZ_JAAMQY010000010.1"/>
</dbReference>
<evidence type="ECO:0008006" key="7">
    <source>
        <dbReference type="Google" id="ProtNLM"/>
    </source>
</evidence>
<dbReference type="EMBL" id="UAUF01000002">
    <property type="protein sequence ID" value="SPZ00082.1"/>
    <property type="molecule type" value="Genomic_DNA"/>
</dbReference>
<evidence type="ECO:0000313" key="2">
    <source>
        <dbReference type="EMBL" id="MBH3441757.1"/>
    </source>
</evidence>
<feature type="signal peptide" evidence="1">
    <location>
        <begin position="1"/>
        <end position="21"/>
    </location>
</feature>
<sequence>MKNGMKLVVVATVLVLGSGCAALESARAKADADPEAYKALDSNAHYFPDRTKSLPQQEMDRVIGN</sequence>
<dbReference type="PROSITE" id="PS51257">
    <property type="entry name" value="PROKAR_LIPOPROTEIN"/>
    <property type="match status" value="1"/>
</dbReference>
<evidence type="ECO:0000313" key="6">
    <source>
        <dbReference type="Proteomes" id="UP000638986"/>
    </source>
</evidence>
<evidence type="ECO:0000313" key="5">
    <source>
        <dbReference type="Proteomes" id="UP000250443"/>
    </source>
</evidence>
<dbReference type="AlphaFoldDB" id="A0A2X2C341"/>
<proteinExistence type="predicted"/>
<dbReference type="Proteomes" id="UP000638986">
    <property type="component" value="Unassembled WGS sequence"/>
</dbReference>
<reference evidence="3 5" key="1">
    <citation type="submission" date="2018-06" db="EMBL/GenBank/DDBJ databases">
        <authorList>
            <consortium name="Pathogen Informatics"/>
            <person name="Doyle S."/>
        </authorList>
    </citation>
    <scope>NUCLEOTIDE SEQUENCE [LARGE SCALE GENOMIC DNA]</scope>
    <source>
        <strain evidence="3 5">NCTC11842</strain>
    </source>
</reference>
<evidence type="ECO:0000313" key="3">
    <source>
        <dbReference type="EMBL" id="SPY99906.1"/>
    </source>
</evidence>
<evidence type="ECO:0000256" key="1">
    <source>
        <dbReference type="SAM" id="SignalP"/>
    </source>
</evidence>
<keyword evidence="1" id="KW-0732">Signal</keyword>
<gene>
    <name evidence="2" type="ORF">I5Q09_24060</name>
    <name evidence="3" type="ORF">NCTC11842_00051</name>
    <name evidence="4" type="ORF">NCTC11842_00227</name>
</gene>
<evidence type="ECO:0000313" key="4">
    <source>
        <dbReference type="EMBL" id="SPZ00082.1"/>
    </source>
</evidence>
<name>A0A2X2C341_PSELU</name>
<reference evidence="2 6" key="2">
    <citation type="submission" date="2020-11" db="EMBL/GenBank/DDBJ databases">
        <title>Enhanced detection system for hospital associated transmission using whole genome sequencing surveillance.</title>
        <authorList>
            <person name="Harrison L.H."/>
            <person name="Van Tyne D."/>
            <person name="Marsh J.W."/>
            <person name="Griffith M.P."/>
            <person name="Snyder D.J."/>
            <person name="Cooper V.S."/>
            <person name="Mustapha M."/>
        </authorList>
    </citation>
    <scope>NUCLEOTIDE SEQUENCE [LARGE SCALE GENOMIC DNA]</scope>
    <source>
        <strain evidence="2 6">PSB00013</strain>
    </source>
</reference>
<protein>
    <recommendedName>
        <fullName evidence="7">Lipoprotein</fullName>
    </recommendedName>
</protein>
<feature type="chain" id="PRO_5044582297" description="Lipoprotein" evidence="1">
    <location>
        <begin position="22"/>
        <end position="65"/>
    </location>
</feature>
<dbReference type="EMBL" id="UAUF01000002">
    <property type="protein sequence ID" value="SPY99906.1"/>
    <property type="molecule type" value="Genomic_DNA"/>
</dbReference>
<organism evidence="3 5">
    <name type="scientific">Pseudomonas luteola</name>
    <dbReference type="NCBI Taxonomy" id="47886"/>
    <lineage>
        <taxon>Bacteria</taxon>
        <taxon>Pseudomonadati</taxon>
        <taxon>Pseudomonadota</taxon>
        <taxon>Gammaproteobacteria</taxon>
        <taxon>Pseudomonadales</taxon>
        <taxon>Pseudomonadaceae</taxon>
        <taxon>Pseudomonas</taxon>
    </lineage>
</organism>
<accession>A0A2X2C341</accession>
<dbReference type="Proteomes" id="UP000250443">
    <property type="component" value="Unassembled WGS sequence"/>
</dbReference>